<name>A0A417XX59_9ACTN</name>
<evidence type="ECO:0000256" key="1">
    <source>
        <dbReference type="ARBA" id="ARBA00001964"/>
    </source>
</evidence>
<dbReference type="Proteomes" id="UP000283644">
    <property type="component" value="Unassembled WGS sequence"/>
</dbReference>
<sequence>MQRVRSFELTVASLVKKGELPGAVHTSLGQEAEVVGACMALAPTDYMTGNHRSHGHPIGKGASLPPLMAELLGKSTGVCRGKGGSMHLADFSVGSLGESGVVGSAIPVATGAALSAHVLGNGRVALCFFGDGAANQGCLHESLNLAAIWKLPVIFLCENNQYASTTPARTVLSVDRVAQRASGYSIPGVTVEDGQDVLAVYAAVKVAVDRARRGEGPSIVEIMTYRYSEHSEGLLHAGAYRDAAERESWIARDPLVLHRARLLTAGVATEAELDQLVSDVEDEVASALEFAVASPLPEPAEAYADLFTTPIPQFGGMV</sequence>
<proteinExistence type="predicted"/>
<keyword evidence="6" id="KW-1185">Reference proteome</keyword>
<keyword evidence="3" id="KW-0786">Thiamine pyrophosphate</keyword>
<evidence type="ECO:0000259" key="4">
    <source>
        <dbReference type="Pfam" id="PF00676"/>
    </source>
</evidence>
<dbReference type="Pfam" id="PF00676">
    <property type="entry name" value="E1_dh"/>
    <property type="match status" value="1"/>
</dbReference>
<gene>
    <name evidence="5" type="ORF">D0Z08_22335</name>
</gene>
<dbReference type="PANTHER" id="PTHR11516:SF60">
    <property type="entry name" value="PYRUVATE DEHYDROGENASE E1 COMPONENT SUBUNIT ALPHA"/>
    <property type="match status" value="1"/>
</dbReference>
<dbReference type="GO" id="GO:0004739">
    <property type="term" value="F:pyruvate dehydrogenase (acetyl-transferring) activity"/>
    <property type="evidence" value="ECO:0007669"/>
    <property type="project" value="TreeGrafter"/>
</dbReference>
<dbReference type="EMBL" id="QXGH01000028">
    <property type="protein sequence ID" value="RHW24963.1"/>
    <property type="molecule type" value="Genomic_DNA"/>
</dbReference>
<dbReference type="Gene3D" id="3.40.50.970">
    <property type="match status" value="1"/>
</dbReference>
<protein>
    <submittedName>
        <fullName evidence="5">Thiamine pyrophosphate-dependent dehydrogenase E1 component subunit alpha</fullName>
    </submittedName>
</protein>
<reference evidence="5 6" key="1">
    <citation type="submission" date="2018-09" db="EMBL/GenBank/DDBJ databases">
        <title>Genome sequencing of Nocardioides immobilis CCTCC AB 2017083 for comparison to Nocardioides silvaticus.</title>
        <authorList>
            <person name="Li C."/>
            <person name="Wang G."/>
        </authorList>
    </citation>
    <scope>NUCLEOTIDE SEQUENCE [LARGE SCALE GENOMIC DNA]</scope>
    <source>
        <strain evidence="5 6">CCTCC AB 2017083</strain>
    </source>
</reference>
<evidence type="ECO:0000256" key="2">
    <source>
        <dbReference type="ARBA" id="ARBA00023002"/>
    </source>
</evidence>
<evidence type="ECO:0000313" key="6">
    <source>
        <dbReference type="Proteomes" id="UP000283644"/>
    </source>
</evidence>
<dbReference type="SUPFAM" id="SSF52518">
    <property type="entry name" value="Thiamin diphosphate-binding fold (THDP-binding)"/>
    <property type="match status" value="1"/>
</dbReference>
<dbReference type="OrthoDB" id="9766715at2"/>
<dbReference type="InterPro" id="IPR001017">
    <property type="entry name" value="DH_E1"/>
</dbReference>
<feature type="domain" description="Dehydrogenase E1 component" evidence="4">
    <location>
        <begin position="1"/>
        <end position="299"/>
    </location>
</feature>
<dbReference type="GO" id="GO:0006086">
    <property type="term" value="P:pyruvate decarboxylation to acetyl-CoA"/>
    <property type="evidence" value="ECO:0007669"/>
    <property type="project" value="TreeGrafter"/>
</dbReference>
<evidence type="ECO:0000313" key="5">
    <source>
        <dbReference type="EMBL" id="RHW24963.1"/>
    </source>
</evidence>
<comment type="caution">
    <text evidence="5">The sequence shown here is derived from an EMBL/GenBank/DDBJ whole genome shotgun (WGS) entry which is preliminary data.</text>
</comment>
<organism evidence="5 6">
    <name type="scientific">Nocardioides immobilis</name>
    <dbReference type="NCBI Taxonomy" id="2049295"/>
    <lineage>
        <taxon>Bacteria</taxon>
        <taxon>Bacillati</taxon>
        <taxon>Actinomycetota</taxon>
        <taxon>Actinomycetes</taxon>
        <taxon>Propionibacteriales</taxon>
        <taxon>Nocardioidaceae</taxon>
        <taxon>Nocardioides</taxon>
    </lineage>
</organism>
<dbReference type="InterPro" id="IPR029061">
    <property type="entry name" value="THDP-binding"/>
</dbReference>
<accession>A0A417XX59</accession>
<keyword evidence="2" id="KW-0560">Oxidoreductase</keyword>
<dbReference type="AlphaFoldDB" id="A0A417XX59"/>
<evidence type="ECO:0000256" key="3">
    <source>
        <dbReference type="ARBA" id="ARBA00023052"/>
    </source>
</evidence>
<dbReference type="PANTHER" id="PTHR11516">
    <property type="entry name" value="PYRUVATE DEHYDROGENASE E1 COMPONENT, ALPHA SUBUNIT BACTERIAL AND ORGANELLAR"/>
    <property type="match status" value="1"/>
</dbReference>
<dbReference type="CDD" id="cd02000">
    <property type="entry name" value="TPP_E1_PDC_ADC_BCADC"/>
    <property type="match status" value="1"/>
</dbReference>
<dbReference type="InterPro" id="IPR050642">
    <property type="entry name" value="PDH_E1_Alpha_Subunit"/>
</dbReference>
<dbReference type="GO" id="GO:0000287">
    <property type="term" value="F:magnesium ion binding"/>
    <property type="evidence" value="ECO:0007669"/>
    <property type="project" value="UniProtKB-ARBA"/>
</dbReference>
<comment type="cofactor">
    <cofactor evidence="1">
        <name>thiamine diphosphate</name>
        <dbReference type="ChEBI" id="CHEBI:58937"/>
    </cofactor>
</comment>